<keyword evidence="6" id="KW-0067">ATP-binding</keyword>
<keyword evidence="3" id="KW-0547">Nucleotide-binding</keyword>
<organism evidence="12 13">
    <name type="scientific">Caulobacter phage Sansa</name>
    <dbReference type="NCBI Taxonomy" id="1675600"/>
    <lineage>
        <taxon>Viruses</taxon>
        <taxon>Duplodnaviria</taxon>
        <taxon>Heunggongvirae</taxon>
        <taxon>Uroviricota</taxon>
        <taxon>Caudoviricetes</taxon>
        <taxon>Sansavirus</taxon>
        <taxon>Sansavirus sansa</taxon>
        <taxon>Caulobacter virus Sansa</taxon>
    </lineage>
</organism>
<evidence type="ECO:0000256" key="2">
    <source>
        <dbReference type="ARBA" id="ARBA00022705"/>
    </source>
</evidence>
<accession>A0A0K1LLU6</accession>
<keyword evidence="13" id="KW-1185">Reference proteome</keyword>
<evidence type="ECO:0000256" key="10">
    <source>
        <dbReference type="ARBA" id="ARBA00048954"/>
    </source>
</evidence>
<sequence>MRSDPNDEALPFNLQAETGILGALMFDRQAYSAIEDMLQGQHFYLPGHALIFDAIVGIYKKDGEVDPVLIDRALKGQEDYEVLANDRGAIGYLTDLLRNAPPWRSTPQYAEIIVDNAVRREIIRLARYTIDEARSNREENALDVISAAQKNMDEVAAFGPTKVAWVDLGAVYLRQLHKARDRGGDEPGIPTGIHDLDKVLGGLRPSTTNVLGARPGMGKSAVAVQIALNMAKAGYGVAFFSLEMPEEQLATRFGCALAYDRMAPVYSGKSTNPTYEDFERGNLTEAQWARLEDAAGELAELPIYMDFRSKMKVSQMSGAVRRLQREWKRRGLKGGVSIVDHILHVAGSDPKVTDPTQKFTEISGSLLDMHKTLEMPGLVLCQLNRSVESRDDKRPTMSDLKFTGALEEDAYSVSFLYRPEYYNRPPVGDEESPKAAKAWEQYHADKRRWANRLLWLQEKNRGGRGQQQVEMFCDIGCNAVQNLDMMAADNGSLVFPTGGAVFGDDV</sequence>
<evidence type="ECO:0000256" key="3">
    <source>
        <dbReference type="ARBA" id="ARBA00022741"/>
    </source>
</evidence>
<dbReference type="EMBL" id="KT001913">
    <property type="protein sequence ID" value="AKU43487.1"/>
    <property type="molecule type" value="Genomic_DNA"/>
</dbReference>
<dbReference type="GO" id="GO:0016787">
    <property type="term" value="F:hydrolase activity"/>
    <property type="evidence" value="ECO:0007669"/>
    <property type="project" value="UniProtKB-KW"/>
</dbReference>
<dbReference type="GO" id="GO:0005524">
    <property type="term" value="F:ATP binding"/>
    <property type="evidence" value="ECO:0007669"/>
    <property type="project" value="UniProtKB-KW"/>
</dbReference>
<evidence type="ECO:0000256" key="5">
    <source>
        <dbReference type="ARBA" id="ARBA00022806"/>
    </source>
</evidence>
<dbReference type="InterPro" id="IPR007694">
    <property type="entry name" value="DNA_helicase_DnaB-like_C"/>
</dbReference>
<dbReference type="PANTHER" id="PTHR30153:SF2">
    <property type="entry name" value="REPLICATIVE DNA HELICASE"/>
    <property type="match status" value="1"/>
</dbReference>
<keyword evidence="7" id="KW-0238">DNA-binding</keyword>
<dbReference type="GO" id="GO:0006260">
    <property type="term" value="P:DNA replication"/>
    <property type="evidence" value="ECO:0007669"/>
    <property type="project" value="UniProtKB-KW"/>
</dbReference>
<dbReference type="InterPro" id="IPR016136">
    <property type="entry name" value="DNA_helicase_N/primase_C"/>
</dbReference>
<dbReference type="PANTHER" id="PTHR30153">
    <property type="entry name" value="REPLICATIVE DNA HELICASE DNAB"/>
    <property type="match status" value="1"/>
</dbReference>
<dbReference type="SUPFAM" id="SSF52540">
    <property type="entry name" value="P-loop containing nucleoside triphosphate hydrolases"/>
    <property type="match status" value="1"/>
</dbReference>
<dbReference type="PROSITE" id="PS51199">
    <property type="entry name" value="SF4_HELICASE"/>
    <property type="match status" value="1"/>
</dbReference>
<evidence type="ECO:0000313" key="13">
    <source>
        <dbReference type="Proteomes" id="UP000225322"/>
    </source>
</evidence>
<dbReference type="EC" id="5.6.2.3" evidence="9"/>
<name>A0A0K1LLU6_9CAUD</name>
<keyword evidence="4" id="KW-0378">Hydrolase</keyword>
<dbReference type="InterPro" id="IPR007693">
    <property type="entry name" value="DNA_helicase_DnaB-like_N"/>
</dbReference>
<reference evidence="12 13" key="1">
    <citation type="journal article" date="2015" name="Genome Announc.">
        <title>Complete Genome Sequence of Caulobacter crescentus Siphophage Sansa.</title>
        <authorList>
            <person name="Vara L."/>
            <person name="Kane A.A."/>
            <person name="Cahill J.L."/>
            <person name="Rasche E.S."/>
            <person name="Kuty Everett G.F."/>
        </authorList>
    </citation>
    <scope>NUCLEOTIDE SEQUENCE [LARGE SCALE GENOMIC DNA]</scope>
</reference>
<keyword evidence="5 12" id="KW-0347">Helicase</keyword>
<evidence type="ECO:0000256" key="1">
    <source>
        <dbReference type="ARBA" id="ARBA00008428"/>
    </source>
</evidence>
<gene>
    <name evidence="12" type="ORF">CPT_Sansa83</name>
</gene>
<dbReference type="Proteomes" id="UP000225322">
    <property type="component" value="Segment"/>
</dbReference>
<dbReference type="Pfam" id="PF00772">
    <property type="entry name" value="DnaB"/>
    <property type="match status" value="1"/>
</dbReference>
<feature type="domain" description="SF4 helicase" evidence="11">
    <location>
        <begin position="182"/>
        <end position="487"/>
    </location>
</feature>
<dbReference type="GO" id="GO:0003677">
    <property type="term" value="F:DNA binding"/>
    <property type="evidence" value="ECO:0007669"/>
    <property type="project" value="UniProtKB-KW"/>
</dbReference>
<keyword evidence="2" id="KW-0235">DNA replication</keyword>
<dbReference type="Gene3D" id="1.10.860.10">
    <property type="entry name" value="DNAb Helicase, Chain A"/>
    <property type="match status" value="1"/>
</dbReference>
<evidence type="ECO:0000256" key="7">
    <source>
        <dbReference type="ARBA" id="ARBA00023125"/>
    </source>
</evidence>
<evidence type="ECO:0000256" key="8">
    <source>
        <dbReference type="ARBA" id="ARBA00023235"/>
    </source>
</evidence>
<dbReference type="SUPFAM" id="SSF48024">
    <property type="entry name" value="N-terminal domain of DnaB helicase"/>
    <property type="match status" value="1"/>
</dbReference>
<dbReference type="InterPro" id="IPR027417">
    <property type="entry name" value="P-loop_NTPase"/>
</dbReference>
<evidence type="ECO:0000259" key="11">
    <source>
        <dbReference type="PROSITE" id="PS51199"/>
    </source>
</evidence>
<proteinExistence type="inferred from homology"/>
<dbReference type="GO" id="GO:0043139">
    <property type="term" value="F:5'-3' DNA helicase activity"/>
    <property type="evidence" value="ECO:0007669"/>
    <property type="project" value="UniProtKB-EC"/>
</dbReference>
<dbReference type="Gene3D" id="3.40.50.300">
    <property type="entry name" value="P-loop containing nucleotide triphosphate hydrolases"/>
    <property type="match status" value="1"/>
</dbReference>
<evidence type="ECO:0000256" key="6">
    <source>
        <dbReference type="ARBA" id="ARBA00022840"/>
    </source>
</evidence>
<evidence type="ECO:0000256" key="9">
    <source>
        <dbReference type="ARBA" id="ARBA00044969"/>
    </source>
</evidence>
<protein>
    <recommendedName>
        <fullName evidence="9">DNA 5'-3' helicase</fullName>
        <ecNumber evidence="9">5.6.2.3</ecNumber>
    </recommendedName>
</protein>
<evidence type="ECO:0000256" key="4">
    <source>
        <dbReference type="ARBA" id="ARBA00022801"/>
    </source>
</evidence>
<dbReference type="Pfam" id="PF03796">
    <property type="entry name" value="DnaB_C"/>
    <property type="match status" value="1"/>
</dbReference>
<evidence type="ECO:0000313" key="12">
    <source>
        <dbReference type="EMBL" id="AKU43487.1"/>
    </source>
</evidence>
<comment type="similarity">
    <text evidence="1">Belongs to the helicase family. DnaB subfamily.</text>
</comment>
<comment type="catalytic activity">
    <reaction evidence="10">
        <text>ATP + H2O = ADP + phosphate + H(+)</text>
        <dbReference type="Rhea" id="RHEA:13065"/>
        <dbReference type="ChEBI" id="CHEBI:15377"/>
        <dbReference type="ChEBI" id="CHEBI:15378"/>
        <dbReference type="ChEBI" id="CHEBI:30616"/>
        <dbReference type="ChEBI" id="CHEBI:43474"/>
        <dbReference type="ChEBI" id="CHEBI:456216"/>
        <dbReference type="EC" id="5.6.2.3"/>
    </reaction>
</comment>
<dbReference type="InterPro" id="IPR036185">
    <property type="entry name" value="DNA_heli_DnaB-like_N_sf"/>
</dbReference>
<keyword evidence="8" id="KW-0413">Isomerase</keyword>